<dbReference type="EMBL" id="JANRHA010000002">
    <property type="protein sequence ID" value="MDG3013763.1"/>
    <property type="molecule type" value="Genomic_DNA"/>
</dbReference>
<reference evidence="2" key="1">
    <citation type="submission" date="2022-08" db="EMBL/GenBank/DDBJ databases">
        <title>Genome analysis of Corynebacteriales strain.</title>
        <authorList>
            <person name="Lee S.D."/>
        </authorList>
    </citation>
    <scope>NUCLEOTIDE SEQUENCE</scope>
    <source>
        <strain evidence="2">D3-21</strain>
    </source>
</reference>
<dbReference type="RefSeq" id="WP_332519275.1">
    <property type="nucleotide sequence ID" value="NZ_JANRHA010000002.1"/>
</dbReference>
<comment type="caution">
    <text evidence="2">The sequence shown here is derived from an EMBL/GenBank/DDBJ whole genome shotgun (WGS) entry which is preliminary data.</text>
</comment>
<keyword evidence="3" id="KW-1185">Reference proteome</keyword>
<dbReference type="InterPro" id="IPR003594">
    <property type="entry name" value="HATPase_dom"/>
</dbReference>
<dbReference type="InterPro" id="IPR036890">
    <property type="entry name" value="HATPase_C_sf"/>
</dbReference>
<sequence length="134" mass="14107">MSAAHRTDDPTSRVELRLAAVADRLPILRAATEAFALVSDLDIDAVTDLKLAVDEACSELMSRASAGAELSCILSCNGDGVRVTASAALSVDADESSLGSGFGWHVLRTLTDEARISHAHAEAGVTVIEFVKRR</sequence>
<dbReference type="Proteomes" id="UP001152755">
    <property type="component" value="Unassembled WGS sequence"/>
</dbReference>
<proteinExistence type="predicted"/>
<keyword evidence="2" id="KW-0067">ATP-binding</keyword>
<evidence type="ECO:0000313" key="2">
    <source>
        <dbReference type="EMBL" id="MDG3013763.1"/>
    </source>
</evidence>
<accession>A0A9X4RCM8</accession>
<organism evidence="2 3">
    <name type="scientific">Speluncibacter jeojiensis</name>
    <dbReference type="NCBI Taxonomy" id="2710754"/>
    <lineage>
        <taxon>Bacteria</taxon>
        <taxon>Bacillati</taxon>
        <taxon>Actinomycetota</taxon>
        <taxon>Actinomycetes</taxon>
        <taxon>Mycobacteriales</taxon>
        <taxon>Speluncibacteraceae</taxon>
        <taxon>Speluncibacter</taxon>
    </lineage>
</organism>
<name>A0A9X4RCM8_9ACTN</name>
<feature type="domain" description="Histidine kinase/HSP90-like ATPase" evidence="1">
    <location>
        <begin position="20"/>
        <end position="125"/>
    </location>
</feature>
<evidence type="ECO:0000259" key="1">
    <source>
        <dbReference type="Pfam" id="PF13581"/>
    </source>
</evidence>
<dbReference type="AlphaFoldDB" id="A0A9X4RCM8"/>
<keyword evidence="2" id="KW-0547">Nucleotide-binding</keyword>
<protein>
    <submittedName>
        <fullName evidence="2">ATP-binding protein</fullName>
    </submittedName>
</protein>
<dbReference type="GO" id="GO:0005524">
    <property type="term" value="F:ATP binding"/>
    <property type="evidence" value="ECO:0007669"/>
    <property type="project" value="UniProtKB-KW"/>
</dbReference>
<gene>
    <name evidence="2" type="ORF">NVS88_04230</name>
</gene>
<dbReference type="Pfam" id="PF13581">
    <property type="entry name" value="HATPase_c_2"/>
    <property type="match status" value="1"/>
</dbReference>
<dbReference type="Gene3D" id="3.30.565.10">
    <property type="entry name" value="Histidine kinase-like ATPase, C-terminal domain"/>
    <property type="match status" value="1"/>
</dbReference>
<evidence type="ECO:0000313" key="3">
    <source>
        <dbReference type="Proteomes" id="UP001152755"/>
    </source>
</evidence>